<dbReference type="CDD" id="cd06410">
    <property type="entry name" value="PB1_UP2"/>
    <property type="match status" value="1"/>
</dbReference>
<dbReference type="InterPro" id="IPR053198">
    <property type="entry name" value="Gynoecium_Dev_Regulator"/>
</dbReference>
<dbReference type="PANTHER" id="PTHR31066">
    <property type="entry name" value="OS05G0427100 PROTEIN-RELATED"/>
    <property type="match status" value="1"/>
</dbReference>
<evidence type="ECO:0000259" key="2">
    <source>
        <dbReference type="SMART" id="SM00666"/>
    </source>
</evidence>
<dbReference type="PANTHER" id="PTHR31066:SF97">
    <property type="entry name" value="OS03G0401100 PROTEIN"/>
    <property type="match status" value="1"/>
</dbReference>
<comment type="caution">
    <text evidence="3">The sequence shown here is derived from an EMBL/GenBank/DDBJ whole genome shotgun (WGS) entry which is preliminary data.</text>
</comment>
<protein>
    <recommendedName>
        <fullName evidence="2">PB1 domain-containing protein</fullName>
    </recommendedName>
</protein>
<feature type="region of interest" description="Disordered" evidence="1">
    <location>
        <begin position="295"/>
        <end position="330"/>
    </location>
</feature>
<accession>A0A2G9GTQ7</accession>
<organism evidence="3 4">
    <name type="scientific">Handroanthus impetiginosus</name>
    <dbReference type="NCBI Taxonomy" id="429701"/>
    <lineage>
        <taxon>Eukaryota</taxon>
        <taxon>Viridiplantae</taxon>
        <taxon>Streptophyta</taxon>
        <taxon>Embryophyta</taxon>
        <taxon>Tracheophyta</taxon>
        <taxon>Spermatophyta</taxon>
        <taxon>Magnoliopsida</taxon>
        <taxon>eudicotyledons</taxon>
        <taxon>Gunneridae</taxon>
        <taxon>Pentapetalae</taxon>
        <taxon>asterids</taxon>
        <taxon>lamiids</taxon>
        <taxon>Lamiales</taxon>
        <taxon>Bignoniaceae</taxon>
        <taxon>Crescentiina</taxon>
        <taxon>Tabebuia alliance</taxon>
        <taxon>Handroanthus</taxon>
    </lineage>
</organism>
<dbReference type="EMBL" id="NKXS01003742">
    <property type="protein sequence ID" value="PIN08646.1"/>
    <property type="molecule type" value="Genomic_DNA"/>
</dbReference>
<reference evidence="4" key="1">
    <citation type="journal article" date="2018" name="Gigascience">
        <title>Genome assembly of the Pink Ipe (Handroanthus impetiginosus, Bignoniaceae), a highly valued, ecologically keystone Neotropical timber forest tree.</title>
        <authorList>
            <person name="Silva-Junior O.B."/>
            <person name="Grattapaglia D."/>
            <person name="Novaes E."/>
            <person name="Collevatti R.G."/>
        </authorList>
    </citation>
    <scope>NUCLEOTIDE SEQUENCE [LARGE SCALE GENOMIC DNA]</scope>
    <source>
        <strain evidence="4">cv. UFG-1</strain>
    </source>
</reference>
<feature type="domain" description="PB1" evidence="2">
    <location>
        <begin position="154"/>
        <end position="243"/>
    </location>
</feature>
<keyword evidence="4" id="KW-1185">Reference proteome</keyword>
<dbReference type="STRING" id="429701.A0A2G9GTQ7"/>
<dbReference type="Proteomes" id="UP000231279">
    <property type="component" value="Unassembled WGS sequence"/>
</dbReference>
<sequence length="441" mass="46319">MAFDQNSIPKDLRPLNIVRNLPEDPRIAPVASSGRPIEGFYASPPTDVGGSPTMPAVYYPATVSDAGFVPLGFNNAVIGVAGWVQHVVPPQPQPGIVGAAVISSTSAYSTSPKFGTRVLGSASDHASDEGGDGSVSGRKVKFLCSFGGKILPRLSDGALRYVGGHTRIISVRRDVTFGEFVQKMTDTYTQNVVIKYQLPDEDLDALVSVSCPDDLENMMDEYEKLIESSSDGSAKLRIFLFSPSELETAGLGQIGDLQDGGQRYVEAVNGIMDGFNGNGRIARKESIESAVSAHNSDVSGTEGADSIGHGLGEATGGLSPKGNSSIPVDTAPRMVSVDPTSVTNADVSVAQVGIPMVKSGPTTAIGAIPEQEVERSVPLPIPQALPGVSYSASSPFVQAYVDPRQETPNHANYVQLPSQMGFPAHILGSVRPVFTQQPIPV</sequence>
<dbReference type="SUPFAM" id="SSF54277">
    <property type="entry name" value="CAD &amp; PB1 domains"/>
    <property type="match status" value="1"/>
</dbReference>
<name>A0A2G9GTQ7_9LAMI</name>
<gene>
    <name evidence="3" type="ORF">CDL12_18774</name>
</gene>
<dbReference type="Pfam" id="PF00564">
    <property type="entry name" value="PB1"/>
    <property type="match status" value="1"/>
</dbReference>
<dbReference type="OrthoDB" id="4062651at2759"/>
<dbReference type="Gene3D" id="3.10.20.90">
    <property type="entry name" value="Phosphatidylinositol 3-kinase Catalytic Subunit, Chain A, domain 1"/>
    <property type="match status" value="1"/>
</dbReference>
<evidence type="ECO:0000313" key="4">
    <source>
        <dbReference type="Proteomes" id="UP000231279"/>
    </source>
</evidence>
<evidence type="ECO:0000313" key="3">
    <source>
        <dbReference type="EMBL" id="PIN08646.1"/>
    </source>
</evidence>
<dbReference type="InterPro" id="IPR000270">
    <property type="entry name" value="PB1_dom"/>
</dbReference>
<proteinExistence type="predicted"/>
<dbReference type="AlphaFoldDB" id="A0A2G9GTQ7"/>
<evidence type="ECO:0000256" key="1">
    <source>
        <dbReference type="SAM" id="MobiDB-lite"/>
    </source>
</evidence>
<dbReference type="FunFam" id="3.10.20.90:FF:000058">
    <property type="entry name" value="Octicosapeptide/phox/Bem1p domain kinase superfamily protein"/>
    <property type="match status" value="1"/>
</dbReference>
<dbReference type="SMART" id="SM00666">
    <property type="entry name" value="PB1"/>
    <property type="match status" value="1"/>
</dbReference>